<gene>
    <name evidence="4" type="ORF">K470DRAFT_300238</name>
</gene>
<dbReference type="NCBIfam" id="NF037970">
    <property type="entry name" value="vanZ_1"/>
    <property type="match status" value="1"/>
</dbReference>
<name>A0A6A7BYJ8_9PEZI</name>
<dbReference type="EMBL" id="MU005991">
    <property type="protein sequence ID" value="KAF2859608.1"/>
    <property type="molecule type" value="Genomic_DNA"/>
</dbReference>
<dbReference type="AlphaFoldDB" id="A0A6A7BYJ8"/>
<feature type="transmembrane region" description="Helical" evidence="2">
    <location>
        <begin position="64"/>
        <end position="86"/>
    </location>
</feature>
<evidence type="ECO:0000256" key="2">
    <source>
        <dbReference type="SAM" id="Phobius"/>
    </source>
</evidence>
<evidence type="ECO:0000259" key="3">
    <source>
        <dbReference type="Pfam" id="PF04892"/>
    </source>
</evidence>
<dbReference type="Proteomes" id="UP000799421">
    <property type="component" value="Unassembled WGS sequence"/>
</dbReference>
<dbReference type="Pfam" id="PF04892">
    <property type="entry name" value="VanZ"/>
    <property type="match status" value="1"/>
</dbReference>
<proteinExistence type="predicted"/>
<accession>A0A6A7BYJ8</accession>
<keyword evidence="2" id="KW-0812">Transmembrane</keyword>
<protein>
    <recommendedName>
        <fullName evidence="3">VanZ-like domain-containing protein</fullName>
    </recommendedName>
</protein>
<sequence>MSATKIRQPFAASFAVLVLLSAYLGLSTQKIPQYGHSDKGLHFITFFLLTLTFYWIFEISRRRALHLSLLVCTAGLGVGSELLQGLLPNDRNFDVFDILANAVGSGLALALCSWYHTRMIERKRKNRHYDIVSGEEPDMELGEGGYDQHEQEASRSMELADTPKETDVDVTNELDNWDENAEDWDDDTTSAPDSGVQGKKRTD</sequence>
<feature type="domain" description="VanZ-like" evidence="3">
    <location>
        <begin position="37"/>
        <end position="114"/>
    </location>
</feature>
<keyword evidence="5" id="KW-1185">Reference proteome</keyword>
<reference evidence="4" key="1">
    <citation type="journal article" date="2020" name="Stud. Mycol.">
        <title>101 Dothideomycetes genomes: a test case for predicting lifestyles and emergence of pathogens.</title>
        <authorList>
            <person name="Haridas S."/>
            <person name="Albert R."/>
            <person name="Binder M."/>
            <person name="Bloem J."/>
            <person name="Labutti K."/>
            <person name="Salamov A."/>
            <person name="Andreopoulos B."/>
            <person name="Baker S."/>
            <person name="Barry K."/>
            <person name="Bills G."/>
            <person name="Bluhm B."/>
            <person name="Cannon C."/>
            <person name="Castanera R."/>
            <person name="Culley D."/>
            <person name="Daum C."/>
            <person name="Ezra D."/>
            <person name="Gonzalez J."/>
            <person name="Henrissat B."/>
            <person name="Kuo A."/>
            <person name="Liang C."/>
            <person name="Lipzen A."/>
            <person name="Lutzoni F."/>
            <person name="Magnuson J."/>
            <person name="Mondo S."/>
            <person name="Nolan M."/>
            <person name="Ohm R."/>
            <person name="Pangilinan J."/>
            <person name="Park H.-J."/>
            <person name="Ramirez L."/>
            <person name="Alfaro M."/>
            <person name="Sun H."/>
            <person name="Tritt A."/>
            <person name="Yoshinaga Y."/>
            <person name="Zwiers L.-H."/>
            <person name="Turgeon B."/>
            <person name="Goodwin S."/>
            <person name="Spatafora J."/>
            <person name="Crous P."/>
            <person name="Grigoriev I."/>
        </authorList>
    </citation>
    <scope>NUCLEOTIDE SEQUENCE</scope>
    <source>
        <strain evidence="4">CBS 480.64</strain>
    </source>
</reference>
<evidence type="ECO:0000313" key="4">
    <source>
        <dbReference type="EMBL" id="KAF2859608.1"/>
    </source>
</evidence>
<dbReference type="PANTHER" id="PTHR28008">
    <property type="entry name" value="DOMAIN PROTEIN, PUTATIVE (AFU_ORTHOLOGUE AFUA_3G10980)-RELATED"/>
    <property type="match status" value="1"/>
</dbReference>
<evidence type="ECO:0000256" key="1">
    <source>
        <dbReference type="SAM" id="MobiDB-lite"/>
    </source>
</evidence>
<feature type="transmembrane region" description="Helical" evidence="2">
    <location>
        <begin position="98"/>
        <end position="117"/>
    </location>
</feature>
<evidence type="ECO:0000313" key="5">
    <source>
        <dbReference type="Proteomes" id="UP000799421"/>
    </source>
</evidence>
<feature type="compositionally biased region" description="Basic and acidic residues" evidence="1">
    <location>
        <begin position="146"/>
        <end position="155"/>
    </location>
</feature>
<dbReference type="OrthoDB" id="63581at2759"/>
<dbReference type="InterPro" id="IPR006976">
    <property type="entry name" value="VanZ-like"/>
</dbReference>
<feature type="compositionally biased region" description="Acidic residues" evidence="1">
    <location>
        <begin position="168"/>
        <end position="188"/>
    </location>
</feature>
<feature type="region of interest" description="Disordered" evidence="1">
    <location>
        <begin position="131"/>
        <end position="203"/>
    </location>
</feature>
<keyword evidence="2" id="KW-0472">Membrane</keyword>
<dbReference type="PANTHER" id="PTHR28008:SF1">
    <property type="entry name" value="DOMAIN PROTEIN, PUTATIVE (AFU_ORTHOLOGUE AFUA_3G10980)-RELATED"/>
    <property type="match status" value="1"/>
</dbReference>
<organism evidence="4 5">
    <name type="scientific">Piedraia hortae CBS 480.64</name>
    <dbReference type="NCBI Taxonomy" id="1314780"/>
    <lineage>
        <taxon>Eukaryota</taxon>
        <taxon>Fungi</taxon>
        <taxon>Dikarya</taxon>
        <taxon>Ascomycota</taxon>
        <taxon>Pezizomycotina</taxon>
        <taxon>Dothideomycetes</taxon>
        <taxon>Dothideomycetidae</taxon>
        <taxon>Capnodiales</taxon>
        <taxon>Piedraiaceae</taxon>
        <taxon>Piedraia</taxon>
    </lineage>
</organism>
<feature type="transmembrane region" description="Helical" evidence="2">
    <location>
        <begin position="40"/>
        <end position="57"/>
    </location>
</feature>
<keyword evidence="2" id="KW-1133">Transmembrane helix</keyword>